<feature type="repeat" description="ANK" evidence="6">
    <location>
        <begin position="540"/>
        <end position="572"/>
    </location>
</feature>
<dbReference type="FunFam" id="3.40.50.300:FF:000526">
    <property type="entry name" value="DExH-box ATP-dependent RNA helicase DExH3"/>
    <property type="match status" value="1"/>
</dbReference>
<dbReference type="InterPro" id="IPR001374">
    <property type="entry name" value="R3H_dom"/>
</dbReference>
<dbReference type="InterPro" id="IPR048333">
    <property type="entry name" value="HA2_WH"/>
</dbReference>
<accession>A0A5B8MD59</accession>
<evidence type="ECO:0000256" key="3">
    <source>
        <dbReference type="ARBA" id="ARBA00022840"/>
    </source>
</evidence>
<dbReference type="InterPro" id="IPR014001">
    <property type="entry name" value="Helicase_ATP-bd"/>
</dbReference>
<dbReference type="PROSITE" id="PS51061">
    <property type="entry name" value="R3H"/>
    <property type="match status" value="1"/>
</dbReference>
<gene>
    <name evidence="11" type="ORF">A3770_01p00630</name>
</gene>
<dbReference type="PANTHER" id="PTHR18934:SF213">
    <property type="entry name" value="3'-5' RNA HELICASE YTHDC2"/>
    <property type="match status" value="1"/>
</dbReference>
<keyword evidence="6" id="KW-0040">ANK repeat</keyword>
<dbReference type="SMART" id="SM00487">
    <property type="entry name" value="DEXDc"/>
    <property type="match status" value="1"/>
</dbReference>
<dbReference type="OrthoDB" id="5600252at2759"/>
<reference evidence="11 12" key="1">
    <citation type="submission" date="2018-07" db="EMBL/GenBank/DDBJ databases">
        <title>The complete nuclear genome of the prasinophyte Chloropicon primus (CCMP1205).</title>
        <authorList>
            <person name="Pombert J.-F."/>
            <person name="Otis C."/>
            <person name="Turmel M."/>
            <person name="Lemieux C."/>
        </authorList>
    </citation>
    <scope>NUCLEOTIDE SEQUENCE [LARGE SCALE GENOMIC DNA]</scope>
    <source>
        <strain evidence="11 12">CCMP1205</strain>
    </source>
</reference>
<dbReference type="CDD" id="cd17917">
    <property type="entry name" value="DEXHc_RHA-like"/>
    <property type="match status" value="1"/>
</dbReference>
<dbReference type="InterPro" id="IPR036770">
    <property type="entry name" value="Ankyrin_rpt-contain_sf"/>
</dbReference>
<evidence type="ECO:0000256" key="5">
    <source>
        <dbReference type="ARBA" id="ARBA00060772"/>
    </source>
</evidence>
<keyword evidence="1" id="KW-0547">Nucleotide-binding</keyword>
<evidence type="ECO:0000259" key="10">
    <source>
        <dbReference type="PROSITE" id="PS51194"/>
    </source>
</evidence>
<dbReference type="Gene3D" id="3.40.50.300">
    <property type="entry name" value="P-loop containing nucleotide triphosphate hydrolases"/>
    <property type="match status" value="2"/>
</dbReference>
<dbReference type="GO" id="GO:0005524">
    <property type="term" value="F:ATP binding"/>
    <property type="evidence" value="ECO:0007669"/>
    <property type="project" value="UniProtKB-KW"/>
</dbReference>
<dbReference type="SMART" id="SM00490">
    <property type="entry name" value="HELICc"/>
    <property type="match status" value="1"/>
</dbReference>
<comment type="similarity">
    <text evidence="5">Belongs to the DExH box helicase family.</text>
</comment>
<dbReference type="InterPro" id="IPR011545">
    <property type="entry name" value="DEAD/DEAH_box_helicase_dom"/>
</dbReference>
<dbReference type="InterPro" id="IPR027417">
    <property type="entry name" value="P-loop_NTPase"/>
</dbReference>
<evidence type="ECO:0000256" key="2">
    <source>
        <dbReference type="ARBA" id="ARBA00022801"/>
    </source>
</evidence>
<dbReference type="GO" id="GO:0004386">
    <property type="term" value="F:helicase activity"/>
    <property type="evidence" value="ECO:0007669"/>
    <property type="project" value="UniProtKB-KW"/>
</dbReference>
<keyword evidence="3" id="KW-0067">ATP-binding</keyword>
<dbReference type="PROSITE" id="PS50297">
    <property type="entry name" value="ANK_REP_REGION"/>
    <property type="match status" value="1"/>
</dbReference>
<keyword evidence="4" id="KW-0694">RNA-binding</keyword>
<dbReference type="PANTHER" id="PTHR18934">
    <property type="entry name" value="ATP-DEPENDENT RNA HELICASE"/>
    <property type="match status" value="1"/>
</dbReference>
<dbReference type="GO" id="GO:0016787">
    <property type="term" value="F:hydrolase activity"/>
    <property type="evidence" value="ECO:0007669"/>
    <property type="project" value="UniProtKB-KW"/>
</dbReference>
<dbReference type="SMART" id="SM00393">
    <property type="entry name" value="R3H"/>
    <property type="match status" value="1"/>
</dbReference>
<evidence type="ECO:0000259" key="9">
    <source>
        <dbReference type="PROSITE" id="PS51192"/>
    </source>
</evidence>
<dbReference type="InterPro" id="IPR001650">
    <property type="entry name" value="Helicase_C-like"/>
</dbReference>
<dbReference type="Pfam" id="PF04408">
    <property type="entry name" value="WHD_HA2"/>
    <property type="match status" value="1"/>
</dbReference>
<proteinExistence type="inferred from homology"/>
<evidence type="ECO:0000259" key="8">
    <source>
        <dbReference type="PROSITE" id="PS51061"/>
    </source>
</evidence>
<dbReference type="Pfam" id="PF00270">
    <property type="entry name" value="DEAD"/>
    <property type="match status" value="1"/>
</dbReference>
<dbReference type="Gene3D" id="3.30.1370.50">
    <property type="entry name" value="R3H-like domain"/>
    <property type="match status" value="1"/>
</dbReference>
<evidence type="ECO:0000313" key="12">
    <source>
        <dbReference type="Proteomes" id="UP000316726"/>
    </source>
</evidence>
<evidence type="ECO:0000256" key="4">
    <source>
        <dbReference type="ARBA" id="ARBA00022884"/>
    </source>
</evidence>
<dbReference type="CDD" id="cd18791">
    <property type="entry name" value="SF2_C_RHA"/>
    <property type="match status" value="1"/>
</dbReference>
<feature type="compositionally biased region" description="Basic residues" evidence="7">
    <location>
        <begin position="219"/>
        <end position="233"/>
    </location>
</feature>
<protein>
    <submittedName>
        <fullName evidence="11">P-loop nucleoside triphosphate helicase</fullName>
    </submittedName>
</protein>
<dbReference type="Pfam" id="PF00271">
    <property type="entry name" value="Helicase_C"/>
    <property type="match status" value="1"/>
</dbReference>
<sequence length="903" mass="99695">MAQSGSFNLLFDRTAGGGQESSSDDTSDEDSPPQGVDFSLLACLNLSSAEKREASSGSVEEKPDKGDRETTQGRQGNDKAKTGKKKVKAKATEAPPEQVPVKQAEEDFRIELINIFKAFQKSKAQEYLFPRDLSNLQRKFIHAESKKYGFKSKSTGKGEKRFLRLTKYMTLTTKDSIEKKFELHESSLQVLRDLLQKHPPSAQELFNSAELQMTSEYNHHKKHASRKGKRKGGGNRAELWSTEKVAAELEALRLRRKERRCAAVQRTREALPISARKREILDLVRNNQIVLLAGETGCGKTTQVPQIIAESCWEEGKPCRVVCTQPRRISAISVAERIASERGESIGQSVGYSIRLEKKGTPQSSIVLCTNGVLLRQLVQKGHFRADDARNQSEGLVEGLTHLVVDEIHERDRFVDFILIILRDILPLNPNMKVVLMSATLQIDLLSSYFGNCPTIQVEGFMYPVEQFYLEDVLKFVGFAKAGGVSSEMAAPPELERAMMNAFIAGTDEAFEELMGEALAGAVEGATGSAPYVNAVHNTTGATALMVAAGKGRTDVCTVLIEHGADLGLASKDGKGKAKDWACKFGHHDLAEMLISREEESRKDRNKQSETASMLNQYQLSIDQDEVDLKIIVELISFLEEDQSFDVENSKGAILVFLPGWDEIIRLKNLLESSSLGDGLAVLPLHSMVPVPEQRKVFQKPPKGQRKVVLATNIAETAITIDDIVYVINSGRHKEKSYDPYTGVSTLLSSWTSRASEKQRKGRAGRCQPGVCFHIYSTSRSDSLLDFQIPELKRSPLEEVCLQIKVMESNGLPVTQTTKSGDSTVKTFLSRALEPPVPEAVQQALELLETIGALLPGEKLTVLGKHLASLPLPPQLGKLLFPAGCENRGGQSKERICCWSALE</sequence>
<feature type="compositionally biased region" description="Basic and acidic residues" evidence="7">
    <location>
        <begin position="49"/>
        <end position="81"/>
    </location>
</feature>
<evidence type="ECO:0000313" key="11">
    <source>
        <dbReference type="EMBL" id="QDZ17545.1"/>
    </source>
</evidence>
<evidence type="ECO:0000256" key="6">
    <source>
        <dbReference type="PROSITE-ProRule" id="PRU00023"/>
    </source>
</evidence>
<dbReference type="EMBL" id="CP031034">
    <property type="protein sequence ID" value="QDZ17545.1"/>
    <property type="molecule type" value="Genomic_DNA"/>
</dbReference>
<dbReference type="InterPro" id="IPR036867">
    <property type="entry name" value="R3H_dom_sf"/>
</dbReference>
<dbReference type="SUPFAM" id="SSF52540">
    <property type="entry name" value="P-loop containing nucleoside triphosphate hydrolases"/>
    <property type="match status" value="1"/>
</dbReference>
<keyword evidence="12" id="KW-1185">Reference proteome</keyword>
<name>A0A5B8MD59_9CHLO</name>
<evidence type="ECO:0000256" key="1">
    <source>
        <dbReference type="ARBA" id="ARBA00022741"/>
    </source>
</evidence>
<dbReference type="Gene3D" id="1.20.120.1080">
    <property type="match status" value="1"/>
</dbReference>
<feature type="domain" description="Helicase ATP-binding" evidence="9">
    <location>
        <begin position="281"/>
        <end position="459"/>
    </location>
</feature>
<dbReference type="Pfam" id="PF12796">
    <property type="entry name" value="Ank_2"/>
    <property type="match status" value="1"/>
</dbReference>
<dbReference type="STRING" id="1764295.A0A5B8MD59"/>
<dbReference type="Proteomes" id="UP000316726">
    <property type="component" value="Chromosome 1"/>
</dbReference>
<feature type="region of interest" description="Disordered" evidence="7">
    <location>
        <begin position="1"/>
        <end position="100"/>
    </location>
</feature>
<dbReference type="PROSITE" id="PS50088">
    <property type="entry name" value="ANK_REPEAT"/>
    <property type="match status" value="1"/>
</dbReference>
<feature type="compositionally biased region" description="Acidic residues" evidence="7">
    <location>
        <begin position="22"/>
        <end position="31"/>
    </location>
</feature>
<keyword evidence="11" id="KW-0347">Helicase</keyword>
<dbReference type="PROSITE" id="PS51194">
    <property type="entry name" value="HELICASE_CTER"/>
    <property type="match status" value="1"/>
</dbReference>
<feature type="domain" description="Helicase C-terminal" evidence="10">
    <location>
        <begin position="631"/>
        <end position="808"/>
    </location>
</feature>
<dbReference type="SUPFAM" id="SSF82708">
    <property type="entry name" value="R3H domain"/>
    <property type="match status" value="1"/>
</dbReference>
<dbReference type="PROSITE" id="PS51192">
    <property type="entry name" value="HELICASE_ATP_BIND_1"/>
    <property type="match status" value="1"/>
</dbReference>
<keyword evidence="2" id="KW-0378">Hydrolase</keyword>
<dbReference type="GO" id="GO:0003723">
    <property type="term" value="F:RNA binding"/>
    <property type="evidence" value="ECO:0007669"/>
    <property type="project" value="UniProtKB-KW"/>
</dbReference>
<dbReference type="SUPFAM" id="SSF48403">
    <property type="entry name" value="Ankyrin repeat"/>
    <property type="match status" value="1"/>
</dbReference>
<dbReference type="Pfam" id="PF01424">
    <property type="entry name" value="R3H"/>
    <property type="match status" value="1"/>
</dbReference>
<feature type="region of interest" description="Disordered" evidence="7">
    <location>
        <begin position="218"/>
        <end position="237"/>
    </location>
</feature>
<evidence type="ECO:0000256" key="7">
    <source>
        <dbReference type="SAM" id="MobiDB-lite"/>
    </source>
</evidence>
<dbReference type="Gene3D" id="1.25.40.20">
    <property type="entry name" value="Ankyrin repeat-containing domain"/>
    <property type="match status" value="1"/>
</dbReference>
<organism evidence="11 12">
    <name type="scientific">Chloropicon primus</name>
    <dbReference type="NCBI Taxonomy" id="1764295"/>
    <lineage>
        <taxon>Eukaryota</taxon>
        <taxon>Viridiplantae</taxon>
        <taxon>Chlorophyta</taxon>
        <taxon>Chloropicophyceae</taxon>
        <taxon>Chloropicales</taxon>
        <taxon>Chloropicaceae</taxon>
        <taxon>Chloropicon</taxon>
    </lineage>
</organism>
<dbReference type="InterPro" id="IPR002110">
    <property type="entry name" value="Ankyrin_rpt"/>
</dbReference>
<dbReference type="AlphaFoldDB" id="A0A5B8MD59"/>
<feature type="domain" description="R3H" evidence="8">
    <location>
        <begin position="102"/>
        <end position="169"/>
    </location>
</feature>